<comment type="function">
    <text evidence="13">Member of the two-component regulatory system NreB/NreC involved in the control of dissimilatory nitrate/nitrite reduction in response to oxygen. NreB functions as a direct oxygen sensor histidine kinase which is autophosphorylated, in the absence of oxygen, probably at the conserved histidine residue, and transfers its phosphate group probably to a conserved aspartate residue of NreC. NreB/NreC activates the expression of the nitrate (narGHJI) and nitrite (nir) reductase operons, as well as the putative nitrate transporter gene narT.</text>
</comment>
<dbReference type="Pfam" id="PF13185">
    <property type="entry name" value="GAF_2"/>
    <property type="match status" value="1"/>
</dbReference>
<evidence type="ECO:0000256" key="13">
    <source>
        <dbReference type="ARBA" id="ARBA00024827"/>
    </source>
</evidence>
<name>A0AAD0KFU1_9ACTN</name>
<feature type="domain" description="Histidine kinase/HSP90-like ATPase" evidence="15">
    <location>
        <begin position="288"/>
        <end position="370"/>
    </location>
</feature>
<dbReference type="Pfam" id="PF02518">
    <property type="entry name" value="HATPase_c"/>
    <property type="match status" value="1"/>
</dbReference>
<dbReference type="Pfam" id="PF07730">
    <property type="entry name" value="HisKA_3"/>
    <property type="match status" value="1"/>
</dbReference>
<dbReference type="EC" id="2.7.13.3" evidence="4"/>
<dbReference type="Gene3D" id="3.30.565.10">
    <property type="entry name" value="Histidine kinase-like ATPase, C-terminal domain"/>
    <property type="match status" value="1"/>
</dbReference>
<evidence type="ECO:0000256" key="8">
    <source>
        <dbReference type="ARBA" id="ARBA00022679"/>
    </source>
</evidence>
<dbReference type="PANTHER" id="PTHR24421">
    <property type="entry name" value="NITRATE/NITRITE SENSOR PROTEIN NARX-RELATED"/>
    <property type="match status" value="1"/>
</dbReference>
<keyword evidence="8" id="KW-0808">Transferase</keyword>
<keyword evidence="11" id="KW-0902">Two-component regulatory system</keyword>
<evidence type="ECO:0000256" key="3">
    <source>
        <dbReference type="ARBA" id="ARBA00004496"/>
    </source>
</evidence>
<evidence type="ECO:0000313" key="18">
    <source>
        <dbReference type="EMBL" id="AWO86552.1"/>
    </source>
</evidence>
<comment type="catalytic activity">
    <reaction evidence="1">
        <text>ATP + protein L-histidine = ADP + protein N-phospho-L-histidine.</text>
        <dbReference type="EC" id="2.7.13.3"/>
    </reaction>
</comment>
<dbReference type="InterPro" id="IPR004358">
    <property type="entry name" value="Sig_transdc_His_kin-like_C"/>
</dbReference>
<dbReference type="GO" id="GO:0000155">
    <property type="term" value="F:phosphorelay sensor kinase activity"/>
    <property type="evidence" value="ECO:0007669"/>
    <property type="project" value="InterPro"/>
</dbReference>
<dbReference type="GO" id="GO:0005737">
    <property type="term" value="C:cytoplasm"/>
    <property type="evidence" value="ECO:0007669"/>
    <property type="project" value="UniProtKB-SubCell"/>
</dbReference>
<evidence type="ECO:0000259" key="17">
    <source>
        <dbReference type="Pfam" id="PF13185"/>
    </source>
</evidence>
<dbReference type="Gene3D" id="3.30.450.40">
    <property type="match status" value="1"/>
</dbReference>
<dbReference type="InterPro" id="IPR003594">
    <property type="entry name" value="HATPase_dom"/>
</dbReference>
<evidence type="ECO:0000256" key="6">
    <source>
        <dbReference type="ARBA" id="ARBA00022485"/>
    </source>
</evidence>
<dbReference type="InterPro" id="IPR011712">
    <property type="entry name" value="Sig_transdc_His_kin_sub3_dim/P"/>
</dbReference>
<dbReference type="SUPFAM" id="SSF55874">
    <property type="entry name" value="ATPase domain of HSP90 chaperone/DNA topoisomerase II/histidine kinase"/>
    <property type="match status" value="1"/>
</dbReference>
<comment type="cofactor">
    <cofactor evidence="2">
        <name>[4Fe-4S] cluster</name>
        <dbReference type="ChEBI" id="CHEBI:49883"/>
    </cofactor>
</comment>
<evidence type="ECO:0000256" key="14">
    <source>
        <dbReference type="ARBA" id="ARBA00030800"/>
    </source>
</evidence>
<dbReference type="AlphaFoldDB" id="A0AAD0KFU1"/>
<gene>
    <name evidence="18" type="ORF">DLJ61_04615</name>
</gene>
<keyword evidence="6" id="KW-0479">Metal-binding</keyword>
<dbReference type="GeneID" id="32687019"/>
<evidence type="ECO:0000256" key="2">
    <source>
        <dbReference type="ARBA" id="ARBA00001966"/>
    </source>
</evidence>
<sequence>MVSDERRGNPPDGLVDPLDRSGVIRAGLAALSATDAVSWWAEAPAGDDDGASDLQLTHVHGDTTPGLSNLHVPFGVGLTGLVQRIERPAWVDDYFAADEISHVFDTQIAAEGIRRLLAVPVITGRRLRGVLALGERAAGAFGDRAVGRATDIASDLSHRIALADRARLAREVAVLEERRRVAAELHDSVGALLFAIGSSAARLEELLDGQAEAADALARLQEQTSAASQALRSSLRALNGSPTAVALCVTVQSDCTAFTERTGLPASLVLLDDGPPVLPPSRTAIVVAAVREGLLNVEKHAGATVVAVTLAERSGGGIIAAVTDDGVGLTNSASEGLGLSKMREAVARIGGWVGLSSEPGDGTTLRIEVPC</sequence>
<accession>A0AAD0KFU1</accession>
<keyword evidence="7" id="KW-0963">Cytoplasm</keyword>
<dbReference type="PRINTS" id="PR00344">
    <property type="entry name" value="BCTRLSENSOR"/>
</dbReference>
<feature type="domain" description="GAF" evidence="17">
    <location>
        <begin position="37"/>
        <end position="157"/>
    </location>
</feature>
<dbReference type="Gene3D" id="1.20.5.1930">
    <property type="match status" value="1"/>
</dbReference>
<protein>
    <recommendedName>
        <fullName evidence="5">Oxygen sensor histidine kinase NreB</fullName>
        <ecNumber evidence="4">2.7.13.3</ecNumber>
    </recommendedName>
    <alternativeName>
        <fullName evidence="14">Nitrogen regulation protein B</fullName>
    </alternativeName>
</protein>
<keyword evidence="6" id="KW-0004">4Fe-4S</keyword>
<reference evidence="18 19" key="1">
    <citation type="submission" date="2018-05" db="EMBL/GenBank/DDBJ databases">
        <title>Complete genome sequence of Gordonia terrae NRRL B-16283.</title>
        <authorList>
            <person name="Garlena R.A."/>
            <person name="Russell D.A."/>
            <person name="Hatfull G.F."/>
        </authorList>
    </citation>
    <scope>NUCLEOTIDE SEQUENCE [LARGE SCALE GENOMIC DNA]</scope>
    <source>
        <strain evidence="18 19">NRRL B-16283</strain>
    </source>
</reference>
<keyword evidence="12" id="KW-0411">Iron-sulfur</keyword>
<dbReference type="InterPro" id="IPR036890">
    <property type="entry name" value="HATPase_C_sf"/>
</dbReference>
<dbReference type="KEGG" id="gta:BCM27_04575"/>
<dbReference type="GO" id="GO:0016020">
    <property type="term" value="C:membrane"/>
    <property type="evidence" value="ECO:0007669"/>
    <property type="project" value="InterPro"/>
</dbReference>
<proteinExistence type="predicted"/>
<keyword evidence="10" id="KW-0408">Iron</keyword>
<evidence type="ECO:0000256" key="12">
    <source>
        <dbReference type="ARBA" id="ARBA00023014"/>
    </source>
</evidence>
<dbReference type="Proteomes" id="UP000247118">
    <property type="component" value="Chromosome"/>
</dbReference>
<dbReference type="GO" id="GO:0051539">
    <property type="term" value="F:4 iron, 4 sulfur cluster binding"/>
    <property type="evidence" value="ECO:0007669"/>
    <property type="project" value="UniProtKB-KW"/>
</dbReference>
<evidence type="ECO:0000256" key="5">
    <source>
        <dbReference type="ARBA" id="ARBA00017322"/>
    </source>
</evidence>
<dbReference type="SUPFAM" id="SSF55781">
    <property type="entry name" value="GAF domain-like"/>
    <property type="match status" value="1"/>
</dbReference>
<dbReference type="CDD" id="cd16917">
    <property type="entry name" value="HATPase_UhpB-NarQ-NarX-like"/>
    <property type="match status" value="1"/>
</dbReference>
<evidence type="ECO:0000256" key="10">
    <source>
        <dbReference type="ARBA" id="ARBA00023004"/>
    </source>
</evidence>
<evidence type="ECO:0000256" key="11">
    <source>
        <dbReference type="ARBA" id="ARBA00023012"/>
    </source>
</evidence>
<comment type="subcellular location">
    <subcellularLocation>
        <location evidence="3">Cytoplasm</location>
    </subcellularLocation>
</comment>
<evidence type="ECO:0000313" key="19">
    <source>
        <dbReference type="Proteomes" id="UP000247118"/>
    </source>
</evidence>
<evidence type="ECO:0000259" key="16">
    <source>
        <dbReference type="Pfam" id="PF07730"/>
    </source>
</evidence>
<evidence type="ECO:0000256" key="7">
    <source>
        <dbReference type="ARBA" id="ARBA00022490"/>
    </source>
</evidence>
<evidence type="ECO:0000256" key="1">
    <source>
        <dbReference type="ARBA" id="ARBA00000085"/>
    </source>
</evidence>
<dbReference type="GO" id="GO:0046983">
    <property type="term" value="F:protein dimerization activity"/>
    <property type="evidence" value="ECO:0007669"/>
    <property type="project" value="InterPro"/>
</dbReference>
<evidence type="ECO:0000259" key="15">
    <source>
        <dbReference type="Pfam" id="PF02518"/>
    </source>
</evidence>
<dbReference type="PANTHER" id="PTHR24421:SF61">
    <property type="entry name" value="OXYGEN SENSOR HISTIDINE KINASE NREB"/>
    <property type="match status" value="1"/>
</dbReference>
<evidence type="ECO:0000256" key="9">
    <source>
        <dbReference type="ARBA" id="ARBA00022777"/>
    </source>
</evidence>
<dbReference type="RefSeq" id="WP_004023255.1">
    <property type="nucleotide sequence ID" value="NZ_CABEIC010000002.1"/>
</dbReference>
<dbReference type="EMBL" id="CP029604">
    <property type="protein sequence ID" value="AWO86552.1"/>
    <property type="molecule type" value="Genomic_DNA"/>
</dbReference>
<keyword evidence="9 18" id="KW-0418">Kinase</keyword>
<evidence type="ECO:0000256" key="4">
    <source>
        <dbReference type="ARBA" id="ARBA00012438"/>
    </source>
</evidence>
<dbReference type="InterPro" id="IPR029016">
    <property type="entry name" value="GAF-like_dom_sf"/>
</dbReference>
<organism evidence="18 19">
    <name type="scientific">Gordonia terrae</name>
    <dbReference type="NCBI Taxonomy" id="2055"/>
    <lineage>
        <taxon>Bacteria</taxon>
        <taxon>Bacillati</taxon>
        <taxon>Actinomycetota</taxon>
        <taxon>Actinomycetes</taxon>
        <taxon>Mycobacteriales</taxon>
        <taxon>Gordoniaceae</taxon>
        <taxon>Gordonia</taxon>
    </lineage>
</organism>
<dbReference type="InterPro" id="IPR050482">
    <property type="entry name" value="Sensor_HK_TwoCompSys"/>
</dbReference>
<feature type="domain" description="Signal transduction histidine kinase subgroup 3 dimerisation and phosphoacceptor" evidence="16">
    <location>
        <begin position="177"/>
        <end position="239"/>
    </location>
</feature>
<dbReference type="InterPro" id="IPR003018">
    <property type="entry name" value="GAF"/>
</dbReference>